<feature type="transmembrane region" description="Helical" evidence="1">
    <location>
        <begin position="149"/>
        <end position="173"/>
    </location>
</feature>
<dbReference type="Proteomes" id="UP000037210">
    <property type="component" value="Unassembled WGS sequence"/>
</dbReference>
<keyword evidence="1" id="KW-0812">Transmembrane</keyword>
<feature type="transmembrane region" description="Helical" evidence="1">
    <location>
        <begin position="21"/>
        <end position="40"/>
    </location>
</feature>
<feature type="transmembrane region" description="Helical" evidence="1">
    <location>
        <begin position="288"/>
        <end position="309"/>
    </location>
</feature>
<feature type="transmembrane region" description="Helical" evidence="1">
    <location>
        <begin position="60"/>
        <end position="81"/>
    </location>
</feature>
<dbReference type="Pfam" id="PF12679">
    <property type="entry name" value="ABC2_membrane_2"/>
    <property type="match status" value="1"/>
</dbReference>
<keyword evidence="1" id="KW-1133">Transmembrane helix</keyword>
<gene>
    <name evidence="2" type="ORF">AC482_04875</name>
</gene>
<comment type="caution">
    <text evidence="2">The sequence shown here is derived from an EMBL/GenBank/DDBJ whole genome shotgun (WGS) entry which is preliminary data.</text>
</comment>
<keyword evidence="1" id="KW-0472">Membrane</keyword>
<name>A0A0M0BNQ8_9ARCH</name>
<reference evidence="2 3" key="1">
    <citation type="submission" date="2015-06" db="EMBL/GenBank/DDBJ databases">
        <title>New insights into the roles of widespread benthic archaea in carbon and nitrogen cycling.</title>
        <authorList>
            <person name="Lazar C.S."/>
            <person name="Baker B.J."/>
            <person name="Seitz K.W."/>
            <person name="Hyde A.S."/>
            <person name="Dick G.J."/>
            <person name="Hinrichs K.-U."/>
            <person name="Teske A.P."/>
        </authorList>
    </citation>
    <scope>NUCLEOTIDE SEQUENCE [LARGE SCALE GENOMIC DNA]</scope>
    <source>
        <strain evidence="2">DG-45</strain>
    </source>
</reference>
<feature type="transmembrane region" description="Helical" evidence="1">
    <location>
        <begin position="185"/>
        <end position="207"/>
    </location>
</feature>
<dbReference type="PANTHER" id="PTHR43471">
    <property type="entry name" value="ABC TRANSPORTER PERMEASE"/>
    <property type="match status" value="1"/>
</dbReference>
<proteinExistence type="predicted"/>
<dbReference type="EMBL" id="LFWZ01000043">
    <property type="protein sequence ID" value="KON30054.1"/>
    <property type="molecule type" value="Genomic_DNA"/>
</dbReference>
<sequence>MAGTLTVAAKEIRDQLGSKRFLILFGLVLLLSSLAAYQGVDFIRNNQDAGFAYIFSGARFGFSFIQIMVFFGPLLGLTMGFDAINKERTAGTLSVVLSQPIFRDSVINGKFIAGAAALATLTLGTIGITCGLTIPMLGFGPTAEEAAKIAIMTLLTIVYLVFWLSLGILYSVLTKKTSTSILSSIATWLTFAIVISILASVVANVLVPLPGGTFRAGEGDQGGFRISPEFTETMQRRAAIQSNIQKISPTNLYSDAASDILGVQSGFGRGFQQFERTLTLGEALAANWANIAALAVGLVICFAASYMMFLRSEIRPGD</sequence>
<dbReference type="GO" id="GO:0005886">
    <property type="term" value="C:plasma membrane"/>
    <property type="evidence" value="ECO:0007669"/>
    <property type="project" value="UniProtKB-SubCell"/>
</dbReference>
<protein>
    <recommendedName>
        <fullName evidence="4">ABC transporter permease</fullName>
    </recommendedName>
</protein>
<dbReference type="GO" id="GO:0140359">
    <property type="term" value="F:ABC-type transporter activity"/>
    <property type="evidence" value="ECO:0007669"/>
    <property type="project" value="InterPro"/>
</dbReference>
<feature type="transmembrane region" description="Helical" evidence="1">
    <location>
        <begin position="111"/>
        <end position="137"/>
    </location>
</feature>
<dbReference type="PANTHER" id="PTHR43471:SF14">
    <property type="entry name" value="ABC-2 TYPE TRANSPORT SYSTEM PERMEASE PROTEIN"/>
    <property type="match status" value="1"/>
</dbReference>
<accession>A0A0M0BNQ8</accession>
<dbReference type="AlphaFoldDB" id="A0A0M0BNQ8"/>
<evidence type="ECO:0000256" key="1">
    <source>
        <dbReference type="SAM" id="Phobius"/>
    </source>
</evidence>
<evidence type="ECO:0008006" key="4">
    <source>
        <dbReference type="Google" id="ProtNLM"/>
    </source>
</evidence>
<evidence type="ECO:0000313" key="3">
    <source>
        <dbReference type="Proteomes" id="UP000037210"/>
    </source>
</evidence>
<evidence type="ECO:0000313" key="2">
    <source>
        <dbReference type="EMBL" id="KON30054.1"/>
    </source>
</evidence>
<organism evidence="2 3">
    <name type="scientific">miscellaneous Crenarchaeota group-15 archaeon DG-45</name>
    <dbReference type="NCBI Taxonomy" id="1685127"/>
    <lineage>
        <taxon>Archaea</taxon>
        <taxon>Candidatus Bathyarchaeota</taxon>
        <taxon>MCG-15</taxon>
    </lineage>
</organism>